<comment type="caution">
    <text evidence="2">The sequence shown here is derived from an EMBL/GenBank/DDBJ whole genome shotgun (WGS) entry which is preliminary data.</text>
</comment>
<protein>
    <recommendedName>
        <fullName evidence="4">YkgJ family cysteine cluster protein</fullName>
    </recommendedName>
</protein>
<dbReference type="AlphaFoldDB" id="A0A840BJY1"/>
<feature type="region of interest" description="Disordered" evidence="1">
    <location>
        <begin position="1"/>
        <end position="24"/>
    </location>
</feature>
<gene>
    <name evidence="2" type="ORF">GGR36_000514</name>
</gene>
<sequence>MSERDDQPGGMVPEALADEETASTCRMRGTDRAAPRCVALVGKVGEAVHCGIYEFRPSPCREFAPHGWLGVSNAACNRARARHGLVALPDPCPPR</sequence>
<dbReference type="Proteomes" id="UP000561045">
    <property type="component" value="Unassembled WGS sequence"/>
</dbReference>
<accession>A0A840BJY1</accession>
<name>A0A840BJY1_9RHOO</name>
<evidence type="ECO:0000256" key="1">
    <source>
        <dbReference type="SAM" id="MobiDB-lite"/>
    </source>
</evidence>
<organism evidence="2 3">
    <name type="scientific">Niveibacterium umoris</name>
    <dbReference type="NCBI Taxonomy" id="1193620"/>
    <lineage>
        <taxon>Bacteria</taxon>
        <taxon>Pseudomonadati</taxon>
        <taxon>Pseudomonadota</taxon>
        <taxon>Betaproteobacteria</taxon>
        <taxon>Rhodocyclales</taxon>
        <taxon>Rhodocyclaceae</taxon>
        <taxon>Niveibacterium</taxon>
    </lineage>
</organism>
<dbReference type="EMBL" id="JACIET010000001">
    <property type="protein sequence ID" value="MBB4011206.1"/>
    <property type="molecule type" value="Genomic_DNA"/>
</dbReference>
<reference evidence="2 3" key="1">
    <citation type="submission" date="2020-08" db="EMBL/GenBank/DDBJ databases">
        <title>Genomic Encyclopedia of Type Strains, Phase IV (KMG-IV): sequencing the most valuable type-strain genomes for metagenomic binning, comparative biology and taxonomic classification.</title>
        <authorList>
            <person name="Goeker M."/>
        </authorList>
    </citation>
    <scope>NUCLEOTIDE SEQUENCE [LARGE SCALE GENOMIC DNA]</scope>
    <source>
        <strain evidence="2 3">DSM 106739</strain>
    </source>
</reference>
<evidence type="ECO:0000313" key="3">
    <source>
        <dbReference type="Proteomes" id="UP000561045"/>
    </source>
</evidence>
<keyword evidence="3" id="KW-1185">Reference proteome</keyword>
<evidence type="ECO:0000313" key="2">
    <source>
        <dbReference type="EMBL" id="MBB4011206.1"/>
    </source>
</evidence>
<proteinExistence type="predicted"/>
<evidence type="ECO:0008006" key="4">
    <source>
        <dbReference type="Google" id="ProtNLM"/>
    </source>
</evidence>